<accession>A0A1I8AYX4</accession>
<keyword evidence="5" id="KW-0597">Phosphoprotein</keyword>
<keyword evidence="4 11" id="KW-0813">Transport</keyword>
<dbReference type="Pfam" id="PF14796">
    <property type="entry name" value="AP3B1_C"/>
    <property type="match status" value="1"/>
</dbReference>
<name>A0A1I8AYX4_MELHA</name>
<dbReference type="InterPro" id="IPR000225">
    <property type="entry name" value="Armadillo"/>
</dbReference>
<feature type="compositionally biased region" description="Basic and acidic residues" evidence="13">
    <location>
        <begin position="791"/>
        <end position="805"/>
    </location>
</feature>
<dbReference type="InterPro" id="IPR016024">
    <property type="entry name" value="ARM-type_fold"/>
</dbReference>
<proteinExistence type="inferred from homology"/>
<dbReference type="OMA" id="RATIVWI"/>
<feature type="compositionally biased region" description="Acidic residues" evidence="13">
    <location>
        <begin position="745"/>
        <end position="790"/>
    </location>
</feature>
<feature type="region of interest" description="Disordered" evidence="13">
    <location>
        <begin position="260"/>
        <end position="280"/>
    </location>
</feature>
<dbReference type="GO" id="GO:0016192">
    <property type="term" value="P:vesicle-mediated transport"/>
    <property type="evidence" value="ECO:0007669"/>
    <property type="project" value="InterPro"/>
</dbReference>
<keyword evidence="7" id="KW-0333">Golgi apparatus</keyword>
<protein>
    <recommendedName>
        <fullName evidence="11">AP-3 complex subunit beta</fullName>
    </recommendedName>
</protein>
<keyword evidence="6 11" id="KW-0653">Protein transport</keyword>
<dbReference type="InterPro" id="IPR056314">
    <property type="entry name" value="AP3B1/2_C"/>
</dbReference>
<dbReference type="Pfam" id="PF01602">
    <property type="entry name" value="Adaptin_N"/>
    <property type="match status" value="1"/>
</dbReference>
<dbReference type="GO" id="GO:0030123">
    <property type="term" value="C:AP-3 adaptor complex"/>
    <property type="evidence" value="ECO:0007669"/>
    <property type="project" value="UniProtKB-UniRule"/>
</dbReference>
<comment type="similarity">
    <text evidence="3 11">Belongs to the adaptor complexes large subunit family.</text>
</comment>
<evidence type="ECO:0000256" key="7">
    <source>
        <dbReference type="ARBA" id="ARBA00023034"/>
    </source>
</evidence>
<dbReference type="Pfam" id="PF24080">
    <property type="entry name" value="AP3B1_C_2"/>
    <property type="match status" value="1"/>
</dbReference>
<dbReference type="Gene3D" id="1.25.10.10">
    <property type="entry name" value="Leucine-rich Repeat Variant"/>
    <property type="match status" value="1"/>
</dbReference>
<dbReference type="SMART" id="SM01355">
    <property type="entry name" value="AP3B1_C"/>
    <property type="match status" value="1"/>
</dbReference>
<evidence type="ECO:0000256" key="11">
    <source>
        <dbReference type="PIRNR" id="PIRNR037096"/>
    </source>
</evidence>
<feature type="domain" description="AP-3 complex subunit beta C-terminal" evidence="14">
    <location>
        <begin position="822"/>
        <end position="962"/>
    </location>
</feature>
<dbReference type="PIRSF" id="PIRSF037096">
    <property type="entry name" value="AP3_complex_beta"/>
    <property type="match status" value="1"/>
</dbReference>
<dbReference type="InterPro" id="IPR029390">
    <property type="entry name" value="AP3B_C"/>
</dbReference>
<evidence type="ECO:0000256" key="6">
    <source>
        <dbReference type="ARBA" id="ARBA00022927"/>
    </source>
</evidence>
<evidence type="ECO:0000256" key="4">
    <source>
        <dbReference type="ARBA" id="ARBA00022448"/>
    </source>
</evidence>
<evidence type="ECO:0000259" key="14">
    <source>
        <dbReference type="SMART" id="SM01355"/>
    </source>
</evidence>
<evidence type="ECO:0000256" key="1">
    <source>
        <dbReference type="ARBA" id="ARBA00004145"/>
    </source>
</evidence>
<dbReference type="SUPFAM" id="SSF48371">
    <property type="entry name" value="ARM repeat"/>
    <property type="match status" value="1"/>
</dbReference>
<dbReference type="InterPro" id="IPR026740">
    <property type="entry name" value="AP3_beta"/>
</dbReference>
<keyword evidence="8 11" id="KW-0472">Membrane</keyword>
<dbReference type="Proteomes" id="UP000095281">
    <property type="component" value="Unplaced"/>
</dbReference>
<evidence type="ECO:0000256" key="9">
    <source>
        <dbReference type="ARBA" id="ARBA00023329"/>
    </source>
</evidence>
<comment type="function">
    <text evidence="10">Subunit of non-clathrin- and clathrin-associated adaptor protein complex 3 (AP-3) that plays a role in protein sorting in the late-Golgi/trans-Golgi network (TGN) and/or endosomes. The AP complexes mediate both the recruitment of clathrin to membranes and the recognition of sorting signals within the cytosolic tails of transmembrane cargo molecules. AP-3 appears to be involved in the sorting of a subset of transmembrane proteins targeted to lysosomes and lysosome-related organelles. In concert with the BLOC-1 complex, AP-3 is required to target cargos into vesicles assembled at cell bodies for delivery into neurites and nerve terminals.</text>
</comment>
<dbReference type="InterPro" id="IPR002553">
    <property type="entry name" value="Clathrin/coatomer_adapt-like_N"/>
</dbReference>
<dbReference type="GO" id="GO:0006886">
    <property type="term" value="P:intracellular protein transport"/>
    <property type="evidence" value="ECO:0007669"/>
    <property type="project" value="InterPro"/>
</dbReference>
<evidence type="ECO:0000256" key="10">
    <source>
        <dbReference type="ARBA" id="ARBA00023570"/>
    </source>
</evidence>
<dbReference type="InterPro" id="IPR011989">
    <property type="entry name" value="ARM-like"/>
</dbReference>
<dbReference type="WBParaSite" id="MhA1_Contig1135.frz3.gene1">
    <property type="protein sequence ID" value="MhA1_Contig1135.frz3.gene1"/>
    <property type="gene ID" value="MhA1_Contig1135.frz3.gene1"/>
</dbReference>
<feature type="region of interest" description="Disordered" evidence="13">
    <location>
        <begin position="719"/>
        <end position="824"/>
    </location>
</feature>
<sequence length="1113" mass="125112">MRMSYPSMINTPEIEIAESGTILDSKGKFTDLKTMLDSNKENVKMDAMRRIINMVARGKDVSDLFPAVVKNVAAKNLELKKLVYVYLVRYAEEQQDLALLSISTFQRGLKDPNQLIRASALRVLSSIRVQMIAPVMMLAIRDSVRDMSPYVRKVAAHAIPKLYALDPELQNQLIECIDFLLGDKRTLVLGSAVYAFEETCPERLDLLHRHFRLLCRALADIDEWGQIVMIGLLTRYARTQFLAPPDSSFTSARQSFIVNKSGSGDSDESEDLNKTKSPQTLDPDHNLLLVAVRPLLQSRNPAVVMAVAQLLYYIAPFTQLSSVPRALVRLLRGTNEVSYIVLVNIASMICSNNSRWGNEKIKEENGKEEKNKKETILSVNKTLFSPFLKSFFVRSSDTMQVKQLKLNVLTCLVDESNVQLVIRELQAYMQMTDLAEEAVEAIGRCALAVPSAASETCLATLVRIISDPNAREEIVCVAVVVLKRLLHSDAPLHLLKKVSRLMESVKAPLARACILWLIGMHIDKVSNIAPDLLRKVAKTFTDEAECVKLQALNLAVRIWITDTINGNKNNKINLLVEYIFQLARYDRSYDIRDRCRFLRNMLFSNCSLTSSNVEEKIFDDNFTNDSMVKSDESGDGEITNNPSIEKNILNGEKNIRNNRGLIKFPLEIFLSDRPAPLMQNPFADRVEHFQLGTLSHLLNQKCLGYEHLPDFPTVQPDPSIRRAAYPLPSDSPANEIVKNKKLSVEDEYTSVESGSDEEEEEDEEEYEDEEEDDEEESEDEEDESEIDEPNEEIKSSPKKERETKQISKSSKINESTKDSNPADSNDLLLLGIDFGSPSINTTSSSISLIPNVDLPVRRSPWLRASAQWAMEEFTYNFVAPVVSGGLSIVGRFCRSPCLYSSSMVCIELQICFKHSQINASNIHLAPASNSSLQTSGPITLNGLGEGERRRVTIGIDFGDTAQASEWTVKWADGERFVRFEVKAPYGEQIEAVQISQIDFLKQRGLLIGMNQIKINNIKLPSGLTLARELYKICNCKQVSSENEIEFGTNLCFAAQTVSNKTLVLISFFPENLQELKSEQNTINYSTFCMQLNCENIAFVSMLAQELGKHFSTL</sequence>
<dbReference type="GO" id="GO:0005794">
    <property type="term" value="C:Golgi apparatus"/>
    <property type="evidence" value="ECO:0007669"/>
    <property type="project" value="UniProtKB-SubCell"/>
</dbReference>
<comment type="subcellular location">
    <subcellularLocation>
        <location evidence="1">Cytoplasmic vesicle</location>
        <location evidence="1">Clathrin-coated vesicle membrane</location>
        <topology evidence="1">Peripheral membrane protein</topology>
        <orientation evidence="1">Cytoplasmic side</orientation>
    </subcellularLocation>
    <subcellularLocation>
        <location evidence="2">Golgi apparatus</location>
    </subcellularLocation>
</comment>
<keyword evidence="9" id="KW-0968">Cytoplasmic vesicle</keyword>
<dbReference type="PANTHER" id="PTHR11134">
    <property type="entry name" value="ADAPTOR COMPLEX SUBUNIT BETA FAMILY MEMBER"/>
    <property type="match status" value="1"/>
</dbReference>
<dbReference type="GO" id="GO:0030665">
    <property type="term" value="C:clathrin-coated vesicle membrane"/>
    <property type="evidence" value="ECO:0007669"/>
    <property type="project" value="UniProtKB-SubCell"/>
</dbReference>
<dbReference type="PROSITE" id="PS50176">
    <property type="entry name" value="ARM_REPEAT"/>
    <property type="match status" value="1"/>
</dbReference>
<evidence type="ECO:0000256" key="12">
    <source>
        <dbReference type="PROSITE-ProRule" id="PRU00259"/>
    </source>
</evidence>
<reference evidence="16" key="1">
    <citation type="submission" date="2016-11" db="UniProtKB">
        <authorList>
            <consortium name="WormBaseParasite"/>
        </authorList>
    </citation>
    <scope>IDENTIFICATION</scope>
</reference>
<evidence type="ECO:0000313" key="16">
    <source>
        <dbReference type="WBParaSite" id="MhA1_Contig1135.frz3.gene1"/>
    </source>
</evidence>
<feature type="compositionally biased region" description="Polar residues" evidence="13">
    <location>
        <begin position="806"/>
        <end position="823"/>
    </location>
</feature>
<organism evidence="15 16">
    <name type="scientific">Meloidogyne hapla</name>
    <name type="common">Root-knot nematode worm</name>
    <dbReference type="NCBI Taxonomy" id="6305"/>
    <lineage>
        <taxon>Eukaryota</taxon>
        <taxon>Metazoa</taxon>
        <taxon>Ecdysozoa</taxon>
        <taxon>Nematoda</taxon>
        <taxon>Chromadorea</taxon>
        <taxon>Rhabditida</taxon>
        <taxon>Tylenchina</taxon>
        <taxon>Tylenchomorpha</taxon>
        <taxon>Tylenchoidea</taxon>
        <taxon>Meloidogynidae</taxon>
        <taxon>Meloidogyninae</taxon>
        <taxon>Meloidogyne</taxon>
    </lineage>
</organism>
<evidence type="ECO:0000256" key="13">
    <source>
        <dbReference type="SAM" id="MobiDB-lite"/>
    </source>
</evidence>
<dbReference type="AlphaFoldDB" id="A0A1I8AYX4"/>
<evidence type="ECO:0000313" key="15">
    <source>
        <dbReference type="Proteomes" id="UP000095281"/>
    </source>
</evidence>
<evidence type="ECO:0000256" key="5">
    <source>
        <dbReference type="ARBA" id="ARBA00022553"/>
    </source>
</evidence>
<feature type="repeat" description="ARM" evidence="12">
    <location>
        <begin position="456"/>
        <end position="485"/>
    </location>
</feature>
<evidence type="ECO:0000256" key="2">
    <source>
        <dbReference type="ARBA" id="ARBA00004555"/>
    </source>
</evidence>
<dbReference type="InterPro" id="IPR026739">
    <property type="entry name" value="AP_beta"/>
</dbReference>
<evidence type="ECO:0000256" key="8">
    <source>
        <dbReference type="ARBA" id="ARBA00023136"/>
    </source>
</evidence>
<keyword evidence="15" id="KW-1185">Reference proteome</keyword>
<evidence type="ECO:0000256" key="3">
    <source>
        <dbReference type="ARBA" id="ARBA00006613"/>
    </source>
</evidence>